<dbReference type="PANTHER" id="PTHR23535">
    <property type="entry name" value="SUGAR EFFLUX TRANSPORTER A-RELATED"/>
    <property type="match status" value="1"/>
</dbReference>
<evidence type="ECO:0000256" key="6">
    <source>
        <dbReference type="ARBA" id="ARBA00022692"/>
    </source>
</evidence>
<comment type="similarity">
    <text evidence="2">Belongs to the major facilitator superfamily. Set transporter family.</text>
</comment>
<feature type="transmembrane region" description="Helical" evidence="9">
    <location>
        <begin position="232"/>
        <end position="251"/>
    </location>
</feature>
<evidence type="ECO:0000256" key="2">
    <source>
        <dbReference type="ARBA" id="ARBA00006523"/>
    </source>
</evidence>
<feature type="transmembrane region" description="Helical" evidence="9">
    <location>
        <begin position="118"/>
        <end position="138"/>
    </location>
</feature>
<keyword evidence="7 9" id="KW-1133">Transmembrane helix</keyword>
<dbReference type="PANTHER" id="PTHR23535:SF2">
    <property type="entry name" value="SUGAR EFFLUX TRANSPORTER A-RELATED"/>
    <property type="match status" value="1"/>
</dbReference>
<comment type="subcellular location">
    <subcellularLocation>
        <location evidence="1">Cell membrane</location>
        <topology evidence="1">Multi-pass membrane protein</topology>
    </subcellularLocation>
</comment>
<evidence type="ECO:0000256" key="3">
    <source>
        <dbReference type="ARBA" id="ARBA00022448"/>
    </source>
</evidence>
<dbReference type="GO" id="GO:0022857">
    <property type="term" value="F:transmembrane transporter activity"/>
    <property type="evidence" value="ECO:0007669"/>
    <property type="project" value="InterPro"/>
</dbReference>
<evidence type="ECO:0000259" key="10">
    <source>
        <dbReference type="PROSITE" id="PS50850"/>
    </source>
</evidence>
<feature type="transmembrane region" description="Helical" evidence="9">
    <location>
        <begin position="20"/>
        <end position="39"/>
    </location>
</feature>
<sequence length="379" mass="41413">MVPLLSLYLSEALNAEPLMVSLFLGLSLTSGVLVSQHLAKLSDKGVSRKKLIATGLFCSMIASSVFAITREYYVAIAVSVLVLSFSAVTLPQVFALIREYADQQKDTDTTLMMTSTRACIALAWVCGPPLAFICHDAYGFNVTFFISAFISLMTIVLALTMLPDMRVKQDAAATTENSQTEVPLTPWYKIPAVLFFSVAVLLMFFANNLYLISMPLYMTQEMGESSSWVGKLFGLAAFMEIPIMIGGGYLVKYFGARRMVAFGVMSGMLFFLSMSQTTEIWQMLVLQVLNGIYIGTTATLGMVLLQDMMPKQRGVATTLFSNGIQLGNLTASLALGVIGEFVNYHFAFYLCAGAAMLSLAFIVIPTLLTKRKNLAPITQ</sequence>
<proteinExistence type="inferred from homology"/>
<keyword evidence="3" id="KW-0813">Transport</keyword>
<feature type="transmembrane region" description="Helical" evidence="9">
    <location>
        <begin position="280"/>
        <end position="305"/>
    </location>
</feature>
<feature type="transmembrane region" description="Helical" evidence="9">
    <location>
        <begin position="51"/>
        <end position="68"/>
    </location>
</feature>
<feature type="transmembrane region" description="Helical" evidence="9">
    <location>
        <begin position="344"/>
        <end position="368"/>
    </location>
</feature>
<dbReference type="InterPro" id="IPR011701">
    <property type="entry name" value="MFS"/>
</dbReference>
<comment type="caution">
    <text evidence="11">The sequence shown here is derived from an EMBL/GenBank/DDBJ whole genome shotgun (WGS) entry which is preliminary data.</text>
</comment>
<feature type="transmembrane region" description="Helical" evidence="9">
    <location>
        <begin position="192"/>
        <end position="212"/>
    </location>
</feature>
<gene>
    <name evidence="11" type="ORF">CS022_20220</name>
</gene>
<organism evidence="11 12">
    <name type="scientific">Veronia nyctiphanis</name>
    <dbReference type="NCBI Taxonomy" id="1278244"/>
    <lineage>
        <taxon>Bacteria</taxon>
        <taxon>Pseudomonadati</taxon>
        <taxon>Pseudomonadota</taxon>
        <taxon>Gammaproteobacteria</taxon>
        <taxon>Vibrionales</taxon>
        <taxon>Vibrionaceae</taxon>
        <taxon>Veronia</taxon>
    </lineage>
</organism>
<dbReference type="CDD" id="cd17471">
    <property type="entry name" value="MFS_Set"/>
    <property type="match status" value="1"/>
</dbReference>
<evidence type="ECO:0000256" key="8">
    <source>
        <dbReference type="ARBA" id="ARBA00023136"/>
    </source>
</evidence>
<keyword evidence="6 9" id="KW-0812">Transmembrane</keyword>
<name>A0A4Q0YLN0_9GAMM</name>
<dbReference type="Proteomes" id="UP000290287">
    <property type="component" value="Unassembled WGS sequence"/>
</dbReference>
<dbReference type="Gene3D" id="1.20.1250.20">
    <property type="entry name" value="MFS general substrate transporter like domains"/>
    <property type="match status" value="2"/>
</dbReference>
<dbReference type="SUPFAM" id="SSF103473">
    <property type="entry name" value="MFS general substrate transporter"/>
    <property type="match status" value="1"/>
</dbReference>
<feature type="domain" description="Major facilitator superfamily (MFS) profile" evidence="10">
    <location>
        <begin position="1"/>
        <end position="370"/>
    </location>
</feature>
<dbReference type="GO" id="GO:0005886">
    <property type="term" value="C:plasma membrane"/>
    <property type="evidence" value="ECO:0007669"/>
    <property type="project" value="UniProtKB-SubCell"/>
</dbReference>
<dbReference type="InterPro" id="IPR020846">
    <property type="entry name" value="MFS_dom"/>
</dbReference>
<dbReference type="InterPro" id="IPR036259">
    <property type="entry name" value="MFS_trans_sf"/>
</dbReference>
<evidence type="ECO:0000256" key="7">
    <source>
        <dbReference type="ARBA" id="ARBA00022989"/>
    </source>
</evidence>
<keyword evidence="5" id="KW-0762">Sugar transport</keyword>
<protein>
    <submittedName>
        <fullName evidence="11">MFS transporter</fullName>
    </submittedName>
</protein>
<evidence type="ECO:0000313" key="12">
    <source>
        <dbReference type="Proteomes" id="UP000290287"/>
    </source>
</evidence>
<accession>A0A4Q0YLN0</accession>
<dbReference type="AlphaFoldDB" id="A0A4Q0YLN0"/>
<evidence type="ECO:0000256" key="5">
    <source>
        <dbReference type="ARBA" id="ARBA00022597"/>
    </source>
</evidence>
<dbReference type="Pfam" id="PF07690">
    <property type="entry name" value="MFS_1"/>
    <property type="match status" value="1"/>
</dbReference>
<dbReference type="EMBL" id="PEIB01000034">
    <property type="protein sequence ID" value="RXJ71670.1"/>
    <property type="molecule type" value="Genomic_DNA"/>
</dbReference>
<keyword evidence="8 9" id="KW-0472">Membrane</keyword>
<evidence type="ECO:0000256" key="4">
    <source>
        <dbReference type="ARBA" id="ARBA00022475"/>
    </source>
</evidence>
<dbReference type="PROSITE" id="PS50850">
    <property type="entry name" value="MFS"/>
    <property type="match status" value="1"/>
</dbReference>
<feature type="transmembrane region" description="Helical" evidence="9">
    <location>
        <begin position="317"/>
        <end position="338"/>
    </location>
</feature>
<evidence type="ECO:0000256" key="1">
    <source>
        <dbReference type="ARBA" id="ARBA00004651"/>
    </source>
</evidence>
<feature type="transmembrane region" description="Helical" evidence="9">
    <location>
        <begin position="144"/>
        <end position="162"/>
    </location>
</feature>
<keyword evidence="4" id="KW-1003">Cell membrane</keyword>
<feature type="transmembrane region" description="Helical" evidence="9">
    <location>
        <begin position="74"/>
        <end position="97"/>
    </location>
</feature>
<reference evidence="11 12" key="1">
    <citation type="submission" date="2017-10" db="EMBL/GenBank/DDBJ databases">
        <title>Nyctiphanis sp. nov., isolated from the stomach of the euphausiid Nyctiphanes simplex (Hansen, 1911) in the Gulf of California.</title>
        <authorList>
            <person name="Gomez-Gil B."/>
            <person name="Aguilar-Mendez M."/>
            <person name="Lopez-Cortes A."/>
            <person name="Gomez-Gutierrez J."/>
            <person name="Roque A."/>
            <person name="Lang E."/>
            <person name="Gonzalez-Castillo A."/>
        </authorList>
    </citation>
    <scope>NUCLEOTIDE SEQUENCE [LARGE SCALE GENOMIC DNA]</scope>
    <source>
        <strain evidence="11 12">CAIM 600</strain>
    </source>
</reference>
<keyword evidence="12" id="KW-1185">Reference proteome</keyword>
<evidence type="ECO:0000313" key="11">
    <source>
        <dbReference type="EMBL" id="RXJ71670.1"/>
    </source>
</evidence>
<evidence type="ECO:0000256" key="9">
    <source>
        <dbReference type="SAM" id="Phobius"/>
    </source>
</evidence>
<feature type="transmembrane region" description="Helical" evidence="9">
    <location>
        <begin position="258"/>
        <end position="274"/>
    </location>
</feature>